<dbReference type="EC" id="2.7.13.3" evidence="3"/>
<keyword evidence="9" id="KW-0902">Two-component regulatory system</keyword>
<evidence type="ECO:0000256" key="4">
    <source>
        <dbReference type="ARBA" id="ARBA00022553"/>
    </source>
</evidence>
<dbReference type="InterPro" id="IPR036890">
    <property type="entry name" value="HATPase_C_sf"/>
</dbReference>
<dbReference type="SMART" id="SM00388">
    <property type="entry name" value="HisKA"/>
    <property type="match status" value="1"/>
</dbReference>
<dbReference type="AlphaFoldDB" id="A0A7U3YL40"/>
<dbReference type="GO" id="GO:0000155">
    <property type="term" value="F:phosphorelay sensor kinase activity"/>
    <property type="evidence" value="ECO:0007669"/>
    <property type="project" value="InterPro"/>
</dbReference>
<dbReference type="Pfam" id="PF02518">
    <property type="entry name" value="HATPase_c"/>
    <property type="match status" value="1"/>
</dbReference>
<evidence type="ECO:0000259" key="12">
    <source>
        <dbReference type="PROSITE" id="PS50109"/>
    </source>
</evidence>
<dbReference type="PANTHER" id="PTHR45436">
    <property type="entry name" value="SENSOR HISTIDINE KINASE YKOH"/>
    <property type="match status" value="1"/>
</dbReference>
<evidence type="ECO:0000256" key="5">
    <source>
        <dbReference type="ARBA" id="ARBA00022679"/>
    </source>
</evidence>
<evidence type="ECO:0000256" key="7">
    <source>
        <dbReference type="ARBA" id="ARBA00022777"/>
    </source>
</evidence>
<dbReference type="PANTHER" id="PTHR45436:SF5">
    <property type="entry name" value="SENSOR HISTIDINE KINASE TRCS"/>
    <property type="match status" value="1"/>
</dbReference>
<evidence type="ECO:0000259" key="13">
    <source>
        <dbReference type="PROSITE" id="PS50885"/>
    </source>
</evidence>
<dbReference type="Proteomes" id="UP000006365">
    <property type="component" value="Chromosome"/>
</dbReference>
<dbReference type="InterPro" id="IPR003661">
    <property type="entry name" value="HisK_dim/P_dom"/>
</dbReference>
<keyword evidence="10 11" id="KW-0472">Membrane</keyword>
<gene>
    <name evidence="14" type="ordered locus">Despr_1201</name>
</gene>
<dbReference type="SMART" id="SM00304">
    <property type="entry name" value="HAMP"/>
    <property type="match status" value="1"/>
</dbReference>
<dbReference type="GO" id="GO:0005886">
    <property type="term" value="C:plasma membrane"/>
    <property type="evidence" value="ECO:0007669"/>
    <property type="project" value="TreeGrafter"/>
</dbReference>
<dbReference type="InterPro" id="IPR003660">
    <property type="entry name" value="HAMP_dom"/>
</dbReference>
<dbReference type="SUPFAM" id="SSF158472">
    <property type="entry name" value="HAMP domain-like"/>
    <property type="match status" value="1"/>
</dbReference>
<dbReference type="CDD" id="cd00082">
    <property type="entry name" value="HisKA"/>
    <property type="match status" value="1"/>
</dbReference>
<comment type="catalytic activity">
    <reaction evidence="1">
        <text>ATP + protein L-histidine = ADP + protein N-phospho-L-histidine.</text>
        <dbReference type="EC" id="2.7.13.3"/>
    </reaction>
</comment>
<accession>A0A7U3YL40</accession>
<sequence length="463" mass="52115">MKIRNRITLWVSLAGLVSSVVLSLIVFFWGLETPYEFLDQELEIRAHTLVDELAREQASGARIGGEALEHFSHLYWARLYDADGRLLFASRMAREIDLPLHSGRKGYLTRTDIPLNRFYSDEEDEPAAFWNRVFTVPTDGVMYRVHVARPVESLVGESIESAVMIGSALLASALILIVVSYQVAGRILQPVQEINRLSAEITENTLEKRIPLAGNRDEIDELAASLNAMFNRLQYSFLRQKEFVANASHELKTPLTLLRLSMEEMLQDGQLPVPMQERLLTQERTLTRISQLVKSLLDLSRLEMSESLERTTFSLNALIAAVVDEFQPLLQERRLRFTSRLDGELRVHADQEKMRRMLINLFDNAIRYNQPEGEIRCQTRTEGGQVVLVVANTGPGIGVADQQRVFDQFFRCEQSRSTTHGGSGLGLTIVKRIVELHGGSIAVESTASAWTAFTVTLPFGSPG</sequence>
<dbReference type="SMART" id="SM00387">
    <property type="entry name" value="HATPase_c"/>
    <property type="match status" value="1"/>
</dbReference>
<feature type="domain" description="HAMP" evidence="13">
    <location>
        <begin position="185"/>
        <end position="238"/>
    </location>
</feature>
<dbReference type="Gene3D" id="6.10.340.10">
    <property type="match status" value="1"/>
</dbReference>
<dbReference type="InterPro" id="IPR004358">
    <property type="entry name" value="Sig_transdc_His_kin-like_C"/>
</dbReference>
<dbReference type="SUPFAM" id="SSF55874">
    <property type="entry name" value="ATPase domain of HSP90 chaperone/DNA topoisomerase II/histidine kinase"/>
    <property type="match status" value="1"/>
</dbReference>
<keyword evidence="5" id="KW-0808">Transferase</keyword>
<keyword evidence="15" id="KW-1185">Reference proteome</keyword>
<dbReference type="Pfam" id="PF00672">
    <property type="entry name" value="HAMP"/>
    <property type="match status" value="1"/>
</dbReference>
<reference evidence="14 15" key="1">
    <citation type="journal article" date="2011" name="Stand. Genomic Sci.">
        <title>Complete genome sequence of Desulfobulbus propionicus type strain (1pr3).</title>
        <authorList>
            <person name="Pagani I."/>
            <person name="Lapidus A."/>
            <person name="Nolan M."/>
            <person name="Lucas S."/>
            <person name="Hammon N."/>
            <person name="Deshpande S."/>
            <person name="Cheng J.F."/>
            <person name="Chertkov O."/>
            <person name="Davenport K."/>
            <person name="Tapia R."/>
            <person name="Han C."/>
            <person name="Goodwin L."/>
            <person name="Pitluck S."/>
            <person name="Liolios K."/>
            <person name="Mavromatis K."/>
            <person name="Ivanova N."/>
            <person name="Mikhailova N."/>
            <person name="Pati A."/>
            <person name="Chen A."/>
            <person name="Palaniappan K."/>
            <person name="Land M."/>
            <person name="Hauser L."/>
            <person name="Chang Y.J."/>
            <person name="Jeffries C.D."/>
            <person name="Detter J.C."/>
            <person name="Brambilla E."/>
            <person name="Kannan K.P."/>
            <person name="Djao O.D."/>
            <person name="Rohde M."/>
            <person name="Pukall R."/>
            <person name="Spring S."/>
            <person name="Goker M."/>
            <person name="Sikorski J."/>
            <person name="Woyke T."/>
            <person name="Bristow J."/>
            <person name="Eisen J.A."/>
            <person name="Markowitz V."/>
            <person name="Hugenholtz P."/>
            <person name="Kyrpides N.C."/>
            <person name="Klenk H.P."/>
        </authorList>
    </citation>
    <scope>NUCLEOTIDE SEQUENCE [LARGE SCALE GENOMIC DNA]</scope>
    <source>
        <strain evidence="15">ATCC 33891 / DSM 2032 / 1pr3</strain>
    </source>
</reference>
<dbReference type="Pfam" id="PF00512">
    <property type="entry name" value="HisKA"/>
    <property type="match status" value="1"/>
</dbReference>
<dbReference type="Gene3D" id="1.10.287.130">
    <property type="match status" value="1"/>
</dbReference>
<keyword evidence="6 11" id="KW-0812">Transmembrane</keyword>
<dbReference type="InterPro" id="IPR050428">
    <property type="entry name" value="TCS_sensor_his_kinase"/>
</dbReference>
<evidence type="ECO:0000256" key="9">
    <source>
        <dbReference type="ARBA" id="ARBA00023012"/>
    </source>
</evidence>
<dbReference type="CDD" id="cd00075">
    <property type="entry name" value="HATPase"/>
    <property type="match status" value="1"/>
</dbReference>
<comment type="subcellular location">
    <subcellularLocation>
        <location evidence="2">Membrane</location>
    </subcellularLocation>
</comment>
<dbReference type="InterPro" id="IPR005467">
    <property type="entry name" value="His_kinase_dom"/>
</dbReference>
<name>A0A7U3YL40_DESPD</name>
<dbReference type="EMBL" id="CP002364">
    <property type="protein sequence ID" value="ADW17370.1"/>
    <property type="molecule type" value="Genomic_DNA"/>
</dbReference>
<dbReference type="InterPro" id="IPR003594">
    <property type="entry name" value="HATPase_dom"/>
</dbReference>
<evidence type="ECO:0000256" key="6">
    <source>
        <dbReference type="ARBA" id="ARBA00022692"/>
    </source>
</evidence>
<evidence type="ECO:0000256" key="3">
    <source>
        <dbReference type="ARBA" id="ARBA00012438"/>
    </source>
</evidence>
<keyword evidence="7 14" id="KW-0418">Kinase</keyword>
<dbReference type="InterPro" id="IPR036097">
    <property type="entry name" value="HisK_dim/P_sf"/>
</dbReference>
<evidence type="ECO:0000256" key="2">
    <source>
        <dbReference type="ARBA" id="ARBA00004370"/>
    </source>
</evidence>
<dbReference type="Gene3D" id="3.30.565.10">
    <property type="entry name" value="Histidine kinase-like ATPase, C-terminal domain"/>
    <property type="match status" value="1"/>
</dbReference>
<dbReference type="PROSITE" id="PS50885">
    <property type="entry name" value="HAMP"/>
    <property type="match status" value="1"/>
</dbReference>
<evidence type="ECO:0000256" key="10">
    <source>
        <dbReference type="ARBA" id="ARBA00023136"/>
    </source>
</evidence>
<protein>
    <recommendedName>
        <fullName evidence="3">histidine kinase</fullName>
        <ecNumber evidence="3">2.7.13.3</ecNumber>
    </recommendedName>
</protein>
<feature type="transmembrane region" description="Helical" evidence="11">
    <location>
        <begin position="7"/>
        <end position="31"/>
    </location>
</feature>
<keyword evidence="8 11" id="KW-1133">Transmembrane helix</keyword>
<dbReference type="FunFam" id="3.30.565.10:FF:000006">
    <property type="entry name" value="Sensor histidine kinase WalK"/>
    <property type="match status" value="1"/>
</dbReference>
<organism evidence="14 15">
    <name type="scientific">Desulfobulbus propionicus (strain ATCC 33891 / DSM 2032 / VKM B-1956 / 1pr3)</name>
    <dbReference type="NCBI Taxonomy" id="577650"/>
    <lineage>
        <taxon>Bacteria</taxon>
        <taxon>Pseudomonadati</taxon>
        <taxon>Thermodesulfobacteriota</taxon>
        <taxon>Desulfobulbia</taxon>
        <taxon>Desulfobulbales</taxon>
        <taxon>Desulfobulbaceae</taxon>
        <taxon>Desulfobulbus</taxon>
    </lineage>
</organism>
<evidence type="ECO:0000256" key="8">
    <source>
        <dbReference type="ARBA" id="ARBA00022989"/>
    </source>
</evidence>
<dbReference type="PROSITE" id="PS50109">
    <property type="entry name" value="HIS_KIN"/>
    <property type="match status" value="1"/>
</dbReference>
<dbReference type="CDD" id="cd06225">
    <property type="entry name" value="HAMP"/>
    <property type="match status" value="1"/>
</dbReference>
<proteinExistence type="predicted"/>
<evidence type="ECO:0000313" key="14">
    <source>
        <dbReference type="EMBL" id="ADW17370.1"/>
    </source>
</evidence>
<dbReference type="PRINTS" id="PR00344">
    <property type="entry name" value="BCTRLSENSOR"/>
</dbReference>
<evidence type="ECO:0000256" key="1">
    <source>
        <dbReference type="ARBA" id="ARBA00000085"/>
    </source>
</evidence>
<dbReference type="RefSeq" id="WP_015723912.1">
    <property type="nucleotide sequence ID" value="NC_014972.1"/>
</dbReference>
<dbReference type="SUPFAM" id="SSF47384">
    <property type="entry name" value="Homodimeric domain of signal transducing histidine kinase"/>
    <property type="match status" value="1"/>
</dbReference>
<evidence type="ECO:0000313" key="15">
    <source>
        <dbReference type="Proteomes" id="UP000006365"/>
    </source>
</evidence>
<feature type="domain" description="Histidine kinase" evidence="12">
    <location>
        <begin position="246"/>
        <end position="461"/>
    </location>
</feature>
<keyword evidence="4" id="KW-0597">Phosphoprotein</keyword>
<evidence type="ECO:0000256" key="11">
    <source>
        <dbReference type="SAM" id="Phobius"/>
    </source>
</evidence>
<dbReference type="KEGG" id="dpr:Despr_1201"/>